<evidence type="ECO:0000313" key="10">
    <source>
        <dbReference type="Proteomes" id="UP000149121"/>
    </source>
</evidence>
<dbReference type="OrthoDB" id="5386at10239"/>
<dbReference type="InterPro" id="IPR031654">
    <property type="entry name" value="Capsid_N"/>
</dbReference>
<dbReference type="KEGG" id="vg:30902638"/>
<organism evidence="9 10">
    <name type="scientific">Lymphocystis disease virus 3</name>
    <dbReference type="NCBI Taxonomy" id="2560566"/>
    <lineage>
        <taxon>Viruses</taxon>
        <taxon>Varidnaviria</taxon>
        <taxon>Bamfordvirae</taxon>
        <taxon>Nucleocytoviricota</taxon>
        <taxon>Megaviricetes</taxon>
        <taxon>Pimascovirales</taxon>
        <taxon>Pimascovirales incertae sedis</taxon>
        <taxon>Iridoviridae</taxon>
        <taxon>Alphairidovirinae</taxon>
        <taxon>Lymphocystivirus</taxon>
        <taxon>Lymphocystivirus sparus1</taxon>
    </lineage>
</organism>
<dbReference type="EMBL" id="KX643370">
    <property type="protein sequence ID" value="AOC55146.1"/>
    <property type="molecule type" value="Genomic_DNA"/>
</dbReference>
<gene>
    <name evidence="9" type="ORF">LCDVSa062R</name>
</gene>
<dbReference type="InterPro" id="IPR007542">
    <property type="entry name" value="MCP_C"/>
</dbReference>
<evidence type="ECO:0000256" key="1">
    <source>
        <dbReference type="ARBA" id="ARBA00004328"/>
    </source>
</evidence>
<protein>
    <recommendedName>
        <fullName evidence="3">Major capsid protein</fullName>
    </recommendedName>
</protein>
<evidence type="ECO:0000256" key="5">
    <source>
        <dbReference type="ARBA" id="ARBA00022844"/>
    </source>
</evidence>
<dbReference type="GO" id="GO:0005198">
    <property type="term" value="F:structural molecule activity"/>
    <property type="evidence" value="ECO:0007669"/>
    <property type="project" value="InterPro"/>
</dbReference>
<evidence type="ECO:0000256" key="6">
    <source>
        <dbReference type="ARBA" id="ARBA00022921"/>
    </source>
</evidence>
<comment type="similarity">
    <text evidence="2">Belongs to the NCLDV major capsid protein family.</text>
</comment>
<proteinExistence type="inferred from homology"/>
<dbReference type="Pfam" id="PF16903">
    <property type="entry name" value="Capsid_N"/>
    <property type="match status" value="1"/>
</dbReference>
<keyword evidence="4" id="KW-0167">Capsid protein</keyword>
<evidence type="ECO:0000256" key="3">
    <source>
        <dbReference type="ARBA" id="ARBA00014893"/>
    </source>
</evidence>
<dbReference type="GO" id="GO:0019028">
    <property type="term" value="C:viral capsid"/>
    <property type="evidence" value="ECO:0007669"/>
    <property type="project" value="UniProtKB-KW"/>
</dbReference>
<feature type="domain" description="Major capsid protein N-terminal" evidence="8">
    <location>
        <begin position="35"/>
        <end position="247"/>
    </location>
</feature>
<evidence type="ECO:0000259" key="8">
    <source>
        <dbReference type="Pfam" id="PF16903"/>
    </source>
</evidence>
<dbReference type="Proteomes" id="UP000149121">
    <property type="component" value="Segment"/>
</dbReference>
<dbReference type="InterPro" id="IPR016112">
    <property type="entry name" value="VP_dsDNA_II"/>
</dbReference>
<evidence type="ECO:0000256" key="4">
    <source>
        <dbReference type="ARBA" id="ARBA00022561"/>
    </source>
</evidence>
<dbReference type="Gene3D" id="2.70.9.10">
    <property type="entry name" value="Adenovirus Type 2 Hexon, domain 4"/>
    <property type="match status" value="1"/>
</dbReference>
<comment type="subcellular location">
    <subcellularLocation>
        <location evidence="1">Virion</location>
    </subcellularLocation>
</comment>
<dbReference type="InterPro" id="IPR038519">
    <property type="entry name" value="MCP_C_sf"/>
</dbReference>
<evidence type="ECO:0000259" key="7">
    <source>
        <dbReference type="Pfam" id="PF04451"/>
    </source>
</evidence>
<name>A0A1B2RVY7_9VIRU</name>
<evidence type="ECO:0000313" key="9">
    <source>
        <dbReference type="EMBL" id="AOC55146.1"/>
    </source>
</evidence>
<reference evidence="9 10" key="1">
    <citation type="journal article" date="2016" name="J. Virol.">
        <title>Concurrence of Iridovirus, Polyomavirus, and a Unique Member of a New Group of Fish Papillomaviruses in Lymphocystis Disease-Affected Gilthead Sea Bream.</title>
        <authorList>
            <person name="Lopez-Bueno A."/>
            <person name="Mavian C."/>
            <person name="Labella A.M."/>
            <person name="Castro D."/>
            <person name="Borrego J.J."/>
            <person name="Alcami A."/>
            <person name="Alejo A."/>
        </authorList>
    </citation>
    <scope>NUCLEOTIDE SEQUENCE [LARGE SCALE GENOMIC DNA]</scope>
    <source>
        <strain evidence="9">SA9</strain>
    </source>
</reference>
<keyword evidence="10" id="KW-1185">Reference proteome</keyword>
<sequence>MTSVAGSSVTSAFIDLATYDTIEKHLYGGDSAVAYFVRETKKCTWFSKLPVLLTRCSGSPNFDQEFSVNVSRGGDYVINAWMTVRIPAVKLKNNNRMNANGTIRWCKNLFHNLVKQTSVQFNDLVAQKFESYFLDFWSAFGMCGSKRVGYDNMIGNTLDMTQPVDSNGLLPEKVLVLPLPYFFSRDSGVALPSAALPYNEIRLTFHLRDWTELLIFQNKNDSTIMPLTAGDLEWGKPDLKDVQVWITNVVVTNEERRLMGTVPRDILVEQVQTAPKHVFQPLTIPSPNYDIRFSHAIKILFFGVRNVTHQAVQSNYTSSSPVIFDGGIASDLPGIAADPISDVTLVYENSSRLNEMGSEYYSLIQPYYFGGSIPVETGYHMYCYSLNMMDVDPMGSTNYGRLSNVSIKLKTSPKAITTAGGNGANTSGYKDSQKFEFLTMAVNHNVIRIKNGSMGFPVL</sequence>
<dbReference type="Pfam" id="PF04451">
    <property type="entry name" value="Capsid_NCLDV"/>
    <property type="match status" value="1"/>
</dbReference>
<keyword evidence="5" id="KW-0946">Virion</keyword>
<feature type="domain" description="Major capsid protein C-terminal" evidence="7">
    <location>
        <begin position="255"/>
        <end position="455"/>
    </location>
</feature>
<dbReference type="SUPFAM" id="SSF49749">
    <property type="entry name" value="Group II dsDNA viruses VP"/>
    <property type="match status" value="2"/>
</dbReference>
<keyword evidence="6" id="KW-0426">Late protein</keyword>
<accession>A0A1B2RVY7</accession>
<dbReference type="Gene3D" id="2.70.9.20">
    <property type="entry name" value="Major capsid protein Vp54"/>
    <property type="match status" value="1"/>
</dbReference>
<evidence type="ECO:0000256" key="2">
    <source>
        <dbReference type="ARBA" id="ARBA00009231"/>
    </source>
</evidence>